<proteinExistence type="predicted"/>
<dbReference type="PANTHER" id="PTHR42870">
    <property type="entry name" value="ACETYL-COA C-ACETYLTRANSFERASE"/>
    <property type="match status" value="1"/>
</dbReference>
<dbReference type="GO" id="GO:0016747">
    <property type="term" value="F:acyltransferase activity, transferring groups other than amino-acyl groups"/>
    <property type="evidence" value="ECO:0007669"/>
    <property type="project" value="InterPro"/>
</dbReference>
<evidence type="ECO:0000313" key="2">
    <source>
        <dbReference type="EMBL" id="RQM27863.1"/>
    </source>
</evidence>
<gene>
    <name evidence="2" type="ORF">B5M09_007008</name>
</gene>
<dbReference type="PIRSF" id="PIRSF000429">
    <property type="entry name" value="Ac-CoA_Ac_transf"/>
    <property type="match status" value="1"/>
</dbReference>
<comment type="caution">
    <text evidence="2">The sequence shown here is derived from an EMBL/GenBank/DDBJ whole genome shotgun (WGS) entry which is preliminary data.</text>
</comment>
<feature type="domain" description="Thiolase C-terminal" evidence="1">
    <location>
        <begin position="286"/>
        <end position="416"/>
    </location>
</feature>
<dbReference type="VEuPathDB" id="FungiDB:H257_02780"/>
<dbReference type="Pfam" id="PF22691">
    <property type="entry name" value="Thiolase_C_1"/>
    <property type="match status" value="1"/>
</dbReference>
<reference evidence="2" key="1">
    <citation type="submission" date="2018-07" db="EMBL/GenBank/DDBJ databases">
        <title>Annotation of Aphanomyces astaci genome assembly.</title>
        <authorList>
            <person name="Studholme D.J."/>
        </authorList>
    </citation>
    <scope>NUCLEOTIDE SEQUENCE [LARGE SCALE GENOMIC DNA]</scope>
    <source>
        <strain evidence="2">Pc</strain>
    </source>
</reference>
<organism evidence="2 3">
    <name type="scientific">Aphanomyces astaci</name>
    <name type="common">Crayfish plague agent</name>
    <dbReference type="NCBI Taxonomy" id="112090"/>
    <lineage>
        <taxon>Eukaryota</taxon>
        <taxon>Sar</taxon>
        <taxon>Stramenopiles</taxon>
        <taxon>Oomycota</taxon>
        <taxon>Saprolegniomycetes</taxon>
        <taxon>Saprolegniales</taxon>
        <taxon>Verrucalvaceae</taxon>
        <taxon>Aphanomyces</taxon>
    </lineage>
</organism>
<sequence>MAPTRSSKVVRLISTGWTTLEKSVKSPVELMEEALLSATSAIGVQIKDIGGLIAVPSLADPHFMEAHYVASHIGMLPAKNVVVRTVDTGGAGPITALLAAKRMVESEGVDCVAVVAGDAVRQLSGEEFLRRADQTCWHPNSGLSSPVIPSGYDRVANYQMKNFGVTREELAACSAVMSIMASQHPMALTKTPRSIEDVLASPPVASVTNLLECARRADGGAALLVASARFMERKGIPTGTGAVIIGGGEASGPLYPPALEDIDEDMFSCEQGTAVLTQIALKRYVATLQAYEEANISVRDIDFFGLYDCYPVCLIRAVEAVGLAPQGFGGRYMLEKYFELKQRKHKRVQDILPINTHGGLLAFGAPWEVPAMYNVIEAFHQITNCAGNRQIPNVRRALVYGNGGIFSHSAVAILGNGTY</sequence>
<keyword evidence="3" id="KW-1185">Reference proteome</keyword>
<dbReference type="EMBL" id="MZMZ02001947">
    <property type="protein sequence ID" value="RQM27863.1"/>
    <property type="molecule type" value="Genomic_DNA"/>
</dbReference>
<dbReference type="CDD" id="cd00829">
    <property type="entry name" value="SCP-x_thiolase"/>
    <property type="match status" value="1"/>
</dbReference>
<dbReference type="AlphaFoldDB" id="A0A3R7WKA5"/>
<dbReference type="Gene3D" id="3.40.47.10">
    <property type="match status" value="1"/>
</dbReference>
<dbReference type="PANTHER" id="PTHR42870:SF2">
    <property type="entry name" value="LIPID-TRANSFER PROTEIN, PUTATIVE-RELATED"/>
    <property type="match status" value="1"/>
</dbReference>
<dbReference type="InterPro" id="IPR016039">
    <property type="entry name" value="Thiolase-like"/>
</dbReference>
<dbReference type="InterPro" id="IPR002155">
    <property type="entry name" value="Thiolase"/>
</dbReference>
<dbReference type="InterPro" id="IPR055140">
    <property type="entry name" value="Thiolase_C_2"/>
</dbReference>
<accession>A0A3R7WKA5</accession>
<protein>
    <recommendedName>
        <fullName evidence="1">Thiolase C-terminal domain-containing protein</fullName>
    </recommendedName>
</protein>
<evidence type="ECO:0000259" key="1">
    <source>
        <dbReference type="Pfam" id="PF22691"/>
    </source>
</evidence>
<name>A0A3R7WKA5_APHAT</name>
<evidence type="ECO:0000313" key="3">
    <source>
        <dbReference type="Proteomes" id="UP000284702"/>
    </source>
</evidence>
<dbReference type="SUPFAM" id="SSF53901">
    <property type="entry name" value="Thiolase-like"/>
    <property type="match status" value="2"/>
</dbReference>
<dbReference type="Proteomes" id="UP000284702">
    <property type="component" value="Unassembled WGS sequence"/>
</dbReference>